<name>A0A2P4PD14_RHIID</name>
<gene>
    <name evidence="1" type="ORF">GLOIN_2v1687874</name>
</gene>
<keyword evidence="2" id="KW-1185">Reference proteome</keyword>
<protein>
    <submittedName>
        <fullName evidence="1">Uncharacterized protein</fullName>
    </submittedName>
</protein>
<evidence type="ECO:0000313" key="1">
    <source>
        <dbReference type="EMBL" id="POG63271.1"/>
    </source>
</evidence>
<dbReference type="Proteomes" id="UP000018888">
    <property type="component" value="Unassembled WGS sequence"/>
</dbReference>
<organism evidence="1 2">
    <name type="scientific">Rhizophagus irregularis (strain DAOM 181602 / DAOM 197198 / MUCL 43194)</name>
    <name type="common">Arbuscular mycorrhizal fungus</name>
    <name type="synonym">Glomus intraradices</name>
    <dbReference type="NCBI Taxonomy" id="747089"/>
    <lineage>
        <taxon>Eukaryota</taxon>
        <taxon>Fungi</taxon>
        <taxon>Fungi incertae sedis</taxon>
        <taxon>Mucoromycota</taxon>
        <taxon>Glomeromycotina</taxon>
        <taxon>Glomeromycetes</taxon>
        <taxon>Glomerales</taxon>
        <taxon>Glomeraceae</taxon>
        <taxon>Rhizophagus</taxon>
    </lineage>
</organism>
<dbReference type="EMBL" id="AUPC02000272">
    <property type="protein sequence ID" value="POG63271.1"/>
    <property type="molecule type" value="Genomic_DNA"/>
</dbReference>
<accession>A0A2P4PD14</accession>
<proteinExistence type="predicted"/>
<comment type="caution">
    <text evidence="1">The sequence shown here is derived from an EMBL/GenBank/DDBJ whole genome shotgun (WGS) entry which is preliminary data.</text>
</comment>
<reference evidence="1 2" key="2">
    <citation type="journal article" date="2018" name="New Phytol.">
        <title>High intraspecific genome diversity in the model arbuscular mycorrhizal symbiont Rhizophagus irregularis.</title>
        <authorList>
            <person name="Chen E.C.H."/>
            <person name="Morin E."/>
            <person name="Beaudet D."/>
            <person name="Noel J."/>
            <person name="Yildirir G."/>
            <person name="Ndikumana S."/>
            <person name="Charron P."/>
            <person name="St-Onge C."/>
            <person name="Giorgi J."/>
            <person name="Kruger M."/>
            <person name="Marton T."/>
            <person name="Ropars J."/>
            <person name="Grigoriev I.V."/>
            <person name="Hainaut M."/>
            <person name="Henrissat B."/>
            <person name="Roux C."/>
            <person name="Martin F."/>
            <person name="Corradi N."/>
        </authorList>
    </citation>
    <scope>NUCLEOTIDE SEQUENCE [LARGE SCALE GENOMIC DNA]</scope>
    <source>
        <strain evidence="1 2">DAOM 197198</strain>
    </source>
</reference>
<sequence length="58" mass="7217">MKNKRVEYLAFLEYFSDKEEYDDLISMENEEFGSYNIVIQKYHELKIYNHEFVSEMYC</sequence>
<dbReference type="AlphaFoldDB" id="A0A2P4PD14"/>
<evidence type="ECO:0000313" key="2">
    <source>
        <dbReference type="Proteomes" id="UP000018888"/>
    </source>
</evidence>
<reference evidence="1 2" key="1">
    <citation type="journal article" date="2013" name="Proc. Natl. Acad. Sci. U.S.A.">
        <title>Genome of an arbuscular mycorrhizal fungus provides insight into the oldest plant symbiosis.</title>
        <authorList>
            <person name="Tisserant E."/>
            <person name="Malbreil M."/>
            <person name="Kuo A."/>
            <person name="Kohler A."/>
            <person name="Symeonidi A."/>
            <person name="Balestrini R."/>
            <person name="Charron P."/>
            <person name="Duensing N."/>
            <person name="Frei Dit Frey N."/>
            <person name="Gianinazzi-Pearson V."/>
            <person name="Gilbert L.B."/>
            <person name="Handa Y."/>
            <person name="Herr J.R."/>
            <person name="Hijri M."/>
            <person name="Koul R."/>
            <person name="Kawaguchi M."/>
            <person name="Krajinski F."/>
            <person name="Lammers P.J."/>
            <person name="Masclaux F.G."/>
            <person name="Murat C."/>
            <person name="Morin E."/>
            <person name="Ndikumana S."/>
            <person name="Pagni M."/>
            <person name="Petitpierre D."/>
            <person name="Requena N."/>
            <person name="Rosikiewicz P."/>
            <person name="Riley R."/>
            <person name="Saito K."/>
            <person name="San Clemente H."/>
            <person name="Shapiro H."/>
            <person name="van Tuinen D."/>
            <person name="Becard G."/>
            <person name="Bonfante P."/>
            <person name="Paszkowski U."/>
            <person name="Shachar-Hill Y.Y."/>
            <person name="Tuskan G.A."/>
            <person name="Young P.W."/>
            <person name="Sanders I.R."/>
            <person name="Henrissat B."/>
            <person name="Rensing S.A."/>
            <person name="Grigoriev I.V."/>
            <person name="Corradi N."/>
            <person name="Roux C."/>
            <person name="Martin F."/>
        </authorList>
    </citation>
    <scope>NUCLEOTIDE SEQUENCE [LARGE SCALE GENOMIC DNA]</scope>
    <source>
        <strain evidence="1 2">DAOM 197198</strain>
    </source>
</reference>